<feature type="region of interest" description="Disordered" evidence="1">
    <location>
        <begin position="79"/>
        <end position="102"/>
    </location>
</feature>
<dbReference type="Pfam" id="PF14214">
    <property type="entry name" value="Helitron_like_N"/>
    <property type="match status" value="1"/>
</dbReference>
<protein>
    <recommendedName>
        <fullName evidence="2">Helitron helicase-like domain-containing protein</fullName>
    </recommendedName>
</protein>
<dbReference type="EMBL" id="BAABME010006297">
    <property type="protein sequence ID" value="GAA0167974.1"/>
    <property type="molecule type" value="Genomic_DNA"/>
</dbReference>
<reference evidence="3 4" key="1">
    <citation type="submission" date="2024-01" db="EMBL/GenBank/DDBJ databases">
        <title>The complete chloroplast genome sequence of Lithospermum erythrorhizon: insights into the phylogenetic relationship among Boraginaceae species and the maternal lineages of purple gromwells.</title>
        <authorList>
            <person name="Okada T."/>
            <person name="Watanabe K."/>
        </authorList>
    </citation>
    <scope>NUCLEOTIDE SEQUENCE [LARGE SCALE GENOMIC DNA]</scope>
</reference>
<dbReference type="Proteomes" id="UP001454036">
    <property type="component" value="Unassembled WGS sequence"/>
</dbReference>
<accession>A0AAV3QV45</accession>
<proteinExistence type="predicted"/>
<dbReference type="AlphaFoldDB" id="A0AAV3QV45"/>
<sequence length="102" mass="11535">MALVQEFGQPDLFVTMTYNPNWLEIKEHLQPGEEAHNRPDLLARVFKAKLSILHEKIMSRMEPNLPNRADISTRVQSVLGGGEDRAIPSSIANPPKKTMKPF</sequence>
<dbReference type="InterPro" id="IPR025476">
    <property type="entry name" value="Helitron_helicase-like"/>
</dbReference>
<organism evidence="3 4">
    <name type="scientific">Lithospermum erythrorhizon</name>
    <name type="common">Purple gromwell</name>
    <name type="synonym">Lithospermum officinale var. erythrorhizon</name>
    <dbReference type="NCBI Taxonomy" id="34254"/>
    <lineage>
        <taxon>Eukaryota</taxon>
        <taxon>Viridiplantae</taxon>
        <taxon>Streptophyta</taxon>
        <taxon>Embryophyta</taxon>
        <taxon>Tracheophyta</taxon>
        <taxon>Spermatophyta</taxon>
        <taxon>Magnoliopsida</taxon>
        <taxon>eudicotyledons</taxon>
        <taxon>Gunneridae</taxon>
        <taxon>Pentapetalae</taxon>
        <taxon>asterids</taxon>
        <taxon>lamiids</taxon>
        <taxon>Boraginales</taxon>
        <taxon>Boraginaceae</taxon>
        <taxon>Boraginoideae</taxon>
        <taxon>Lithospermeae</taxon>
        <taxon>Lithospermum</taxon>
    </lineage>
</organism>
<evidence type="ECO:0000259" key="2">
    <source>
        <dbReference type="Pfam" id="PF14214"/>
    </source>
</evidence>
<keyword evidence="4" id="KW-1185">Reference proteome</keyword>
<comment type="caution">
    <text evidence="3">The sequence shown here is derived from an EMBL/GenBank/DDBJ whole genome shotgun (WGS) entry which is preliminary data.</text>
</comment>
<gene>
    <name evidence="3" type="ORF">LIER_22798</name>
</gene>
<evidence type="ECO:0000313" key="3">
    <source>
        <dbReference type="EMBL" id="GAA0167974.1"/>
    </source>
</evidence>
<evidence type="ECO:0000256" key="1">
    <source>
        <dbReference type="SAM" id="MobiDB-lite"/>
    </source>
</evidence>
<name>A0AAV3QV45_LITER</name>
<feature type="domain" description="Helitron helicase-like" evidence="2">
    <location>
        <begin position="1"/>
        <end position="59"/>
    </location>
</feature>
<evidence type="ECO:0000313" key="4">
    <source>
        <dbReference type="Proteomes" id="UP001454036"/>
    </source>
</evidence>